<dbReference type="InterPro" id="IPR002925">
    <property type="entry name" value="Dienelactn_hydro"/>
</dbReference>
<accession>A0AA39CME7</accession>
<feature type="domain" description="Dienelactone hydrolase" evidence="1">
    <location>
        <begin position="30"/>
        <end position="250"/>
    </location>
</feature>
<proteinExistence type="predicted"/>
<protein>
    <recommendedName>
        <fullName evidence="1">Dienelactone hydrolase domain-containing protein</fullName>
    </recommendedName>
</protein>
<dbReference type="Pfam" id="PF01738">
    <property type="entry name" value="DLH"/>
    <property type="match status" value="1"/>
</dbReference>
<keyword evidence="3" id="KW-1185">Reference proteome</keyword>
<comment type="caution">
    <text evidence="2">The sequence shown here is derived from an EMBL/GenBank/DDBJ whole genome shotgun (WGS) entry which is preliminary data.</text>
</comment>
<dbReference type="InterPro" id="IPR029058">
    <property type="entry name" value="AB_hydrolase_fold"/>
</dbReference>
<dbReference type="Proteomes" id="UP001172673">
    <property type="component" value="Unassembled WGS sequence"/>
</dbReference>
<organism evidence="2 3">
    <name type="scientific">Cladophialophora chaetospira</name>
    <dbReference type="NCBI Taxonomy" id="386627"/>
    <lineage>
        <taxon>Eukaryota</taxon>
        <taxon>Fungi</taxon>
        <taxon>Dikarya</taxon>
        <taxon>Ascomycota</taxon>
        <taxon>Pezizomycotina</taxon>
        <taxon>Eurotiomycetes</taxon>
        <taxon>Chaetothyriomycetidae</taxon>
        <taxon>Chaetothyriales</taxon>
        <taxon>Herpotrichiellaceae</taxon>
        <taxon>Cladophialophora</taxon>
    </lineage>
</organism>
<evidence type="ECO:0000313" key="2">
    <source>
        <dbReference type="EMBL" id="KAJ9614631.1"/>
    </source>
</evidence>
<gene>
    <name evidence="2" type="ORF">H2200_002768</name>
</gene>
<evidence type="ECO:0000259" key="1">
    <source>
        <dbReference type="Pfam" id="PF01738"/>
    </source>
</evidence>
<dbReference type="PANTHER" id="PTHR17630:SF44">
    <property type="entry name" value="PROTEIN AIM2"/>
    <property type="match status" value="1"/>
</dbReference>
<dbReference type="PANTHER" id="PTHR17630">
    <property type="entry name" value="DIENELACTONE HYDROLASE"/>
    <property type="match status" value="1"/>
</dbReference>
<name>A0AA39CME7_9EURO</name>
<dbReference type="SUPFAM" id="SSF53474">
    <property type="entry name" value="alpha/beta-Hydrolases"/>
    <property type="match status" value="1"/>
</dbReference>
<dbReference type="EMBL" id="JAPDRK010000003">
    <property type="protein sequence ID" value="KAJ9614631.1"/>
    <property type="molecule type" value="Genomic_DNA"/>
</dbReference>
<dbReference type="AlphaFoldDB" id="A0AA39CME7"/>
<reference evidence="2" key="1">
    <citation type="submission" date="2022-10" db="EMBL/GenBank/DDBJ databases">
        <title>Culturing micro-colonial fungi from biological soil crusts in the Mojave desert and describing Neophaeococcomyces mojavensis, and introducing the new genera and species Taxawa tesnikishii.</title>
        <authorList>
            <person name="Kurbessoian T."/>
            <person name="Stajich J.E."/>
        </authorList>
    </citation>
    <scope>NUCLEOTIDE SEQUENCE</scope>
    <source>
        <strain evidence="2">TK_41</strain>
    </source>
</reference>
<sequence length="262" mass="28606">MTANPPSVCCTVGYKHSGNPVGKIIKLGSLDAYIATPSAEKSHKDAAILYLGDVLGMTVNAKLMADQFAANGYLTIIPDQFNTDCLPPNVTPDFDFLGWINKGTDGDNPHTTKEVDPVVSRCIEYLRNEHGVRRVGALGYCFGAKYVCRFLKGGSLVDVGYLAHPSFVSEEEVKGIKGPISIAAAEDDFIFTEELRHSTERLLRETSCPYEMTVYSGVSHGFAIRSDLTNPVSKWATEAAFMQAVHFMDNWLLTDKGAGSRL</sequence>
<dbReference type="GO" id="GO:0016787">
    <property type="term" value="F:hydrolase activity"/>
    <property type="evidence" value="ECO:0007669"/>
    <property type="project" value="InterPro"/>
</dbReference>
<evidence type="ECO:0000313" key="3">
    <source>
        <dbReference type="Proteomes" id="UP001172673"/>
    </source>
</evidence>
<dbReference type="Gene3D" id="3.40.50.1820">
    <property type="entry name" value="alpha/beta hydrolase"/>
    <property type="match status" value="1"/>
</dbReference>